<dbReference type="RefSeq" id="WP_191303731.1">
    <property type="nucleotide sequence ID" value="NZ_BNAR01000014.1"/>
</dbReference>
<dbReference type="EMBL" id="BNAR01000014">
    <property type="protein sequence ID" value="GHH55075.1"/>
    <property type="molecule type" value="Genomic_DNA"/>
</dbReference>
<keyword evidence="2" id="KW-0732">Signal</keyword>
<accession>A0ABQ3MPW3</accession>
<evidence type="ECO:0000256" key="1">
    <source>
        <dbReference type="SAM" id="MobiDB-lite"/>
    </source>
</evidence>
<dbReference type="Proteomes" id="UP000605568">
    <property type="component" value="Unassembled WGS sequence"/>
</dbReference>
<sequence length="161" mass="17267">MKSTIAVLLGLLLALTACGSKDQPSDAKKDEKGDSIQFAKCMRENGVDMPDPESSEAGVGIAIGGEGGIDPEKMKTAHEACKKYLPNGGEFKPPSPEEQDKMRQQAKCMRDRGYNWPDPKFEGGGMAGEAIELPDMEDEKVKQDMKDCGMGEGMVAARPVG</sequence>
<evidence type="ECO:0000313" key="4">
    <source>
        <dbReference type="Proteomes" id="UP000605568"/>
    </source>
</evidence>
<feature type="compositionally biased region" description="Basic and acidic residues" evidence="1">
    <location>
        <begin position="98"/>
        <end position="113"/>
    </location>
</feature>
<proteinExistence type="predicted"/>
<evidence type="ECO:0000256" key="2">
    <source>
        <dbReference type="SAM" id="SignalP"/>
    </source>
</evidence>
<organism evidence="3 4">
    <name type="scientific">Lentzea cavernae</name>
    <dbReference type="NCBI Taxonomy" id="2020703"/>
    <lineage>
        <taxon>Bacteria</taxon>
        <taxon>Bacillati</taxon>
        <taxon>Actinomycetota</taxon>
        <taxon>Actinomycetes</taxon>
        <taxon>Pseudonocardiales</taxon>
        <taxon>Pseudonocardiaceae</taxon>
        <taxon>Lentzea</taxon>
    </lineage>
</organism>
<feature type="region of interest" description="Disordered" evidence="1">
    <location>
        <begin position="85"/>
        <end position="127"/>
    </location>
</feature>
<feature type="signal peptide" evidence="2">
    <location>
        <begin position="1"/>
        <end position="19"/>
    </location>
</feature>
<keyword evidence="4" id="KW-1185">Reference proteome</keyword>
<feature type="chain" id="PRO_5046653143" description="Lipoprotein" evidence="2">
    <location>
        <begin position="20"/>
        <end position="161"/>
    </location>
</feature>
<protein>
    <recommendedName>
        <fullName evidence="5">Lipoprotein</fullName>
    </recommendedName>
</protein>
<feature type="region of interest" description="Disordered" evidence="1">
    <location>
        <begin position="45"/>
        <end position="72"/>
    </location>
</feature>
<reference evidence="4" key="1">
    <citation type="journal article" date="2019" name="Int. J. Syst. Evol. Microbiol.">
        <title>The Global Catalogue of Microorganisms (GCM) 10K type strain sequencing project: providing services to taxonomists for standard genome sequencing and annotation.</title>
        <authorList>
            <consortium name="The Broad Institute Genomics Platform"/>
            <consortium name="The Broad Institute Genome Sequencing Center for Infectious Disease"/>
            <person name="Wu L."/>
            <person name="Ma J."/>
        </authorList>
    </citation>
    <scope>NUCLEOTIDE SEQUENCE [LARGE SCALE GENOMIC DNA]</scope>
    <source>
        <strain evidence="4">CGMCC 4.7367</strain>
    </source>
</reference>
<evidence type="ECO:0008006" key="5">
    <source>
        <dbReference type="Google" id="ProtNLM"/>
    </source>
</evidence>
<evidence type="ECO:0000313" key="3">
    <source>
        <dbReference type="EMBL" id="GHH55075.1"/>
    </source>
</evidence>
<name>A0ABQ3MPW3_9PSEU</name>
<comment type="caution">
    <text evidence="3">The sequence shown here is derived from an EMBL/GenBank/DDBJ whole genome shotgun (WGS) entry which is preliminary data.</text>
</comment>
<dbReference type="PROSITE" id="PS51257">
    <property type="entry name" value="PROKAR_LIPOPROTEIN"/>
    <property type="match status" value="1"/>
</dbReference>
<gene>
    <name evidence="3" type="ORF">GCM10017774_71070</name>
</gene>